<evidence type="ECO:0000256" key="3">
    <source>
        <dbReference type="ARBA" id="ARBA00022679"/>
    </source>
</evidence>
<keyword evidence="3 13" id="KW-0808">Transferase</keyword>
<dbReference type="PANTHER" id="PTHR10920">
    <property type="entry name" value="RIBOSOMAL RNA METHYLTRANSFERASE"/>
    <property type="match status" value="1"/>
</dbReference>
<evidence type="ECO:0000256" key="8">
    <source>
        <dbReference type="ARBA" id="ARBA00041995"/>
    </source>
</evidence>
<keyword evidence="14" id="KW-1185">Reference proteome</keyword>
<dbReference type="PIRSF" id="PIRSF005461">
    <property type="entry name" value="23S_rRNA_mtase"/>
    <property type="match status" value="1"/>
</dbReference>
<feature type="domain" description="Ribosomal RNA methyltransferase FtsJ" evidence="12">
    <location>
        <begin position="34"/>
        <end position="176"/>
    </location>
</feature>
<dbReference type="InterPro" id="IPR002877">
    <property type="entry name" value="RNA_MeTrfase_FtsJ_dom"/>
</dbReference>
<dbReference type="InterPro" id="IPR050082">
    <property type="entry name" value="RNA_methyltr_RlmE"/>
</dbReference>
<proteinExistence type="predicted"/>
<dbReference type="AlphaFoldDB" id="A0A429XES9"/>
<evidence type="ECO:0000259" key="12">
    <source>
        <dbReference type="Pfam" id="PF01728"/>
    </source>
</evidence>
<protein>
    <recommendedName>
        <fullName evidence="7">Ribosomal RNA large subunit methyltransferase E</fullName>
        <ecNumber evidence="6">2.1.1.166</ecNumber>
    </recommendedName>
    <alternativeName>
        <fullName evidence="9">23S rRNA Um2552 methyltransferase</fullName>
    </alternativeName>
    <alternativeName>
        <fullName evidence="8">rRNA (uridine-2'-O-)-methyltransferase</fullName>
    </alternativeName>
</protein>
<accession>A0A429XES9</accession>
<dbReference type="InterPro" id="IPR015507">
    <property type="entry name" value="rRNA-MeTfrase_E"/>
</dbReference>
<dbReference type="Pfam" id="PF01728">
    <property type="entry name" value="FtsJ"/>
    <property type="match status" value="1"/>
</dbReference>
<evidence type="ECO:0000256" key="10">
    <source>
        <dbReference type="ARBA" id="ARBA00048970"/>
    </source>
</evidence>
<evidence type="ECO:0000256" key="5">
    <source>
        <dbReference type="ARBA" id="ARBA00037569"/>
    </source>
</evidence>
<keyword evidence="4 11" id="KW-0949">S-adenosyl-L-methionine</keyword>
<dbReference type="EMBL" id="RXFM01000134">
    <property type="protein sequence ID" value="RST61960.1"/>
    <property type="molecule type" value="Genomic_DNA"/>
</dbReference>
<comment type="catalytic activity">
    <reaction evidence="10">
        <text>uridine(2552) in 23S rRNA + S-adenosyl-L-methionine = 2'-O-methyluridine(2552) in 23S rRNA + S-adenosyl-L-homocysteine + H(+)</text>
        <dbReference type="Rhea" id="RHEA:42720"/>
        <dbReference type="Rhea" id="RHEA-COMP:10202"/>
        <dbReference type="Rhea" id="RHEA-COMP:10203"/>
        <dbReference type="ChEBI" id="CHEBI:15378"/>
        <dbReference type="ChEBI" id="CHEBI:57856"/>
        <dbReference type="ChEBI" id="CHEBI:59789"/>
        <dbReference type="ChEBI" id="CHEBI:65315"/>
        <dbReference type="ChEBI" id="CHEBI:74478"/>
        <dbReference type="EC" id="2.1.1.166"/>
    </reaction>
</comment>
<comment type="function">
    <text evidence="5">Specifically methylates the uridine in position 2552 of 23S rRNA at the 2'-O position of the ribose in the fully assembled 50S ribosomal subunit.</text>
</comment>
<gene>
    <name evidence="13" type="ORF">EIC27_06720</name>
</gene>
<dbReference type="RefSeq" id="WP_126045278.1">
    <property type="nucleotide sequence ID" value="NZ_RXFM01000134.1"/>
</dbReference>
<dbReference type="InterPro" id="IPR029063">
    <property type="entry name" value="SAM-dependent_MTases_sf"/>
</dbReference>
<evidence type="ECO:0000313" key="13">
    <source>
        <dbReference type="EMBL" id="RST61960.1"/>
    </source>
</evidence>
<evidence type="ECO:0000256" key="2">
    <source>
        <dbReference type="ARBA" id="ARBA00022603"/>
    </source>
</evidence>
<reference evidence="14" key="1">
    <citation type="submission" date="2018-11" db="EMBL/GenBank/DDBJ databases">
        <title>Phylogenetic, genomic, and biogeographic characterization of a novel and ubiquitous marine invertebrate-associated Rickettsiales parasite, Candidatus Marinoinvertebrata rohwerii, gen. nov., sp. nov.</title>
        <authorList>
            <person name="Klinges J.G."/>
            <person name="Rosales S.M."/>
            <person name="Mcminds R."/>
            <person name="Shaver E.C."/>
            <person name="Shantz A."/>
            <person name="Peters E.C."/>
            <person name="Burkepile D.E."/>
            <person name="Silliman B.R."/>
            <person name="Vega Thurber R.L."/>
        </authorList>
    </citation>
    <scope>NUCLEOTIDE SEQUENCE [LARGE SCALE GENOMIC DNA]</scope>
    <source>
        <strain evidence="14">a_cerv_44</strain>
    </source>
</reference>
<evidence type="ECO:0000256" key="4">
    <source>
        <dbReference type="ARBA" id="ARBA00022691"/>
    </source>
</evidence>
<dbReference type="EC" id="2.1.1.166" evidence="6"/>
<dbReference type="SUPFAM" id="SSF53335">
    <property type="entry name" value="S-adenosyl-L-methionine-dependent methyltransferases"/>
    <property type="match status" value="1"/>
</dbReference>
<dbReference type="OrthoDB" id="9790080at2"/>
<evidence type="ECO:0000256" key="1">
    <source>
        <dbReference type="ARBA" id="ARBA00022552"/>
    </source>
</evidence>
<evidence type="ECO:0000256" key="9">
    <source>
        <dbReference type="ARBA" id="ARBA00042745"/>
    </source>
</evidence>
<dbReference type="PANTHER" id="PTHR10920:SF18">
    <property type="entry name" value="RRNA METHYLTRANSFERASE 2, MITOCHONDRIAL"/>
    <property type="match status" value="1"/>
</dbReference>
<organism evidence="13 14">
    <name type="scientific">Candidatus Aquarickettsia rohweri</name>
    <dbReference type="NCBI Taxonomy" id="2602574"/>
    <lineage>
        <taxon>Bacteria</taxon>
        <taxon>Pseudomonadati</taxon>
        <taxon>Pseudomonadota</taxon>
        <taxon>Alphaproteobacteria</taxon>
        <taxon>Rickettsiales</taxon>
        <taxon>Candidatus Midichloriaceae</taxon>
        <taxon>Candidatus Aquarickettsia</taxon>
    </lineage>
</organism>
<evidence type="ECO:0000256" key="11">
    <source>
        <dbReference type="PIRSR" id="PIRSR005461-1"/>
    </source>
</evidence>
<dbReference type="GO" id="GO:0008650">
    <property type="term" value="F:rRNA (uridine-2'-O-)-methyltransferase activity"/>
    <property type="evidence" value="ECO:0007669"/>
    <property type="project" value="TreeGrafter"/>
</dbReference>
<evidence type="ECO:0000256" key="7">
    <source>
        <dbReference type="ARBA" id="ARBA00041129"/>
    </source>
</evidence>
<evidence type="ECO:0000256" key="6">
    <source>
        <dbReference type="ARBA" id="ARBA00038861"/>
    </source>
</evidence>
<evidence type="ECO:0000313" key="14">
    <source>
        <dbReference type="Proteomes" id="UP000279470"/>
    </source>
</evidence>
<keyword evidence="2 13" id="KW-0489">Methyltransferase</keyword>
<keyword evidence="1" id="KW-0698">rRNA processing</keyword>
<dbReference type="Gene3D" id="3.40.50.150">
    <property type="entry name" value="Vaccinia Virus protein VP39"/>
    <property type="match status" value="1"/>
</dbReference>
<comment type="caution">
    <text evidence="13">The sequence shown here is derived from an EMBL/GenBank/DDBJ whole genome shotgun (WGS) entry which is preliminary data.</text>
</comment>
<dbReference type="Proteomes" id="UP000279470">
    <property type="component" value="Unassembled WGS sequence"/>
</dbReference>
<name>A0A429XES9_9RICK</name>
<sequence length="177" mass="20116">MKKSIKIKSTKSSVKWLSRNVKDKFSKLAKQNNYRSRAAYKLDGINQKYKILKGAKIVLDIGSAPGSWLQYVKRNTNSKTKVIGVDLKKIMAIQDVITFESDFTSGELWEELNAVLKDNKCDVILSDMAQNTSGTRSLNHINIMNLAESVFDFSQKFLAKNCHMAIKLFEGNKNKEF</sequence>
<feature type="active site" description="Proton acceptor" evidence="11">
    <location>
        <position position="167"/>
    </location>
</feature>